<comment type="caution">
    <text evidence="1">The sequence shown here is derived from an EMBL/GenBank/DDBJ whole genome shotgun (WGS) entry which is preliminary data.</text>
</comment>
<dbReference type="AlphaFoldDB" id="A0A9P6HVY9"/>
<dbReference type="Proteomes" id="UP000781932">
    <property type="component" value="Unassembled WGS sequence"/>
</dbReference>
<accession>A0A9P6HVY9</accession>
<evidence type="ECO:0000313" key="1">
    <source>
        <dbReference type="EMBL" id="KAF9871130.1"/>
    </source>
</evidence>
<gene>
    <name evidence="1" type="ORF">CkaCkLH20_11299</name>
</gene>
<dbReference type="EMBL" id="JAATWM020000047">
    <property type="protein sequence ID" value="KAF9871130.1"/>
    <property type="molecule type" value="Genomic_DNA"/>
</dbReference>
<evidence type="ECO:0000313" key="2">
    <source>
        <dbReference type="Proteomes" id="UP000781932"/>
    </source>
</evidence>
<name>A0A9P6HVY9_9PEZI</name>
<dbReference type="GeneID" id="62167087"/>
<keyword evidence="2" id="KW-1185">Reference proteome</keyword>
<reference evidence="1" key="2">
    <citation type="submission" date="2020-11" db="EMBL/GenBank/DDBJ databases">
        <title>Whole genome sequencing of Colletotrichum sp.</title>
        <authorList>
            <person name="Li H."/>
        </authorList>
    </citation>
    <scope>NUCLEOTIDE SEQUENCE</scope>
    <source>
        <strain evidence="1">CkLH20</strain>
    </source>
</reference>
<organism evidence="1 2">
    <name type="scientific">Colletotrichum karsti</name>
    <dbReference type="NCBI Taxonomy" id="1095194"/>
    <lineage>
        <taxon>Eukaryota</taxon>
        <taxon>Fungi</taxon>
        <taxon>Dikarya</taxon>
        <taxon>Ascomycota</taxon>
        <taxon>Pezizomycotina</taxon>
        <taxon>Sordariomycetes</taxon>
        <taxon>Hypocreomycetidae</taxon>
        <taxon>Glomerellales</taxon>
        <taxon>Glomerellaceae</taxon>
        <taxon>Colletotrichum</taxon>
        <taxon>Colletotrichum boninense species complex</taxon>
    </lineage>
</organism>
<protein>
    <submittedName>
        <fullName evidence="1">Uncharacterized protein</fullName>
    </submittedName>
</protein>
<sequence length="137" mass="15156">MTRCATLRSLPLSRKTAPIKASTVVAFTFFPAKICEEFRLMHAVRPILSHKAAKLSLMAIDFNCLSATTEPARLSDHVHATIKGLTEQRDHTSVVVRFNYVLNDDETDDLIAEESQALIAFIDGAVPDDEYVRPGAL</sequence>
<reference evidence="1" key="1">
    <citation type="submission" date="2020-03" db="EMBL/GenBank/DDBJ databases">
        <authorList>
            <person name="He L."/>
        </authorList>
    </citation>
    <scope>NUCLEOTIDE SEQUENCE</scope>
    <source>
        <strain evidence="1">CkLH20</strain>
    </source>
</reference>
<dbReference type="RefSeq" id="XP_038740591.1">
    <property type="nucleotide sequence ID" value="XM_038894013.1"/>
</dbReference>
<proteinExistence type="predicted"/>